<dbReference type="GO" id="GO:0005829">
    <property type="term" value="C:cytosol"/>
    <property type="evidence" value="ECO:0007669"/>
    <property type="project" value="UniProtKB-ARBA"/>
</dbReference>
<sequence>MLSNFDLRVGTTFKMDDDPWVVLETQFIKKAQSTGQMQAKIKNLRTGATVSRSFKQAGRFEEAELTKMPAQFIYSNRGKFVFAESDNPKNRFELSENQISDARFYLVPNIEVTALLFDDQIMNIELPVKVDLKVVEAPPSERGDTATSGKKTVLVETGLKINTPFFIKQGDVVRVNTKTGEYVERAALPHA</sequence>
<dbReference type="STRING" id="1802362.A2806_03345"/>
<dbReference type="EMBL" id="MHSS01000015">
    <property type="protein sequence ID" value="OHA47627.1"/>
    <property type="molecule type" value="Genomic_DNA"/>
</dbReference>
<dbReference type="SUPFAM" id="SSF50104">
    <property type="entry name" value="Translation proteins SH3-like domain"/>
    <property type="match status" value="1"/>
</dbReference>
<comment type="caution">
    <text evidence="3">The sequence shown here is derived from an EMBL/GenBank/DDBJ whole genome shotgun (WGS) entry which is preliminary data.</text>
</comment>
<dbReference type="InterPro" id="IPR008991">
    <property type="entry name" value="Translation_prot_SH3-like_sf"/>
</dbReference>
<dbReference type="Proteomes" id="UP000177629">
    <property type="component" value="Unassembled WGS sequence"/>
</dbReference>
<dbReference type="SMART" id="SM00841">
    <property type="entry name" value="Elong-fact-P_C"/>
    <property type="match status" value="1"/>
</dbReference>
<evidence type="ECO:0000256" key="1">
    <source>
        <dbReference type="ARBA" id="ARBA00009479"/>
    </source>
</evidence>
<dbReference type="InterPro" id="IPR013185">
    <property type="entry name" value="Transl_elong_KOW-like"/>
</dbReference>
<dbReference type="InterPro" id="IPR015365">
    <property type="entry name" value="Elong-fact-P_C"/>
</dbReference>
<dbReference type="PANTHER" id="PTHR30053">
    <property type="entry name" value="ELONGATION FACTOR P"/>
    <property type="match status" value="1"/>
</dbReference>
<evidence type="ECO:0000259" key="2">
    <source>
        <dbReference type="SMART" id="SM00841"/>
    </source>
</evidence>
<evidence type="ECO:0000313" key="4">
    <source>
        <dbReference type="Proteomes" id="UP000177629"/>
    </source>
</evidence>
<dbReference type="GO" id="GO:0043043">
    <property type="term" value="P:peptide biosynthetic process"/>
    <property type="evidence" value="ECO:0007669"/>
    <property type="project" value="InterPro"/>
</dbReference>
<evidence type="ECO:0000313" key="3">
    <source>
        <dbReference type="EMBL" id="OHA47627.1"/>
    </source>
</evidence>
<dbReference type="PIRSF" id="PIRSF005901">
    <property type="entry name" value="EF-P"/>
    <property type="match status" value="1"/>
</dbReference>
<dbReference type="AlphaFoldDB" id="A0A1G2PH56"/>
<dbReference type="Gene3D" id="2.30.30.30">
    <property type="match status" value="1"/>
</dbReference>
<protein>
    <recommendedName>
        <fullName evidence="2">Elongation factor P C-terminal domain-containing protein</fullName>
    </recommendedName>
</protein>
<organism evidence="3 4">
    <name type="scientific">Candidatus Terrybacteria bacterium RIFCSPHIGHO2_01_FULL_48_17</name>
    <dbReference type="NCBI Taxonomy" id="1802362"/>
    <lineage>
        <taxon>Bacteria</taxon>
        <taxon>Candidatus Terryibacteriota</taxon>
    </lineage>
</organism>
<dbReference type="NCBIfam" id="NF001810">
    <property type="entry name" value="PRK00529.1"/>
    <property type="match status" value="1"/>
</dbReference>
<dbReference type="FunFam" id="2.40.50.140:FF:000004">
    <property type="entry name" value="Elongation factor P"/>
    <property type="match status" value="1"/>
</dbReference>
<dbReference type="Pfam" id="PF08207">
    <property type="entry name" value="EFP_N"/>
    <property type="match status" value="1"/>
</dbReference>
<dbReference type="SUPFAM" id="SSF50249">
    <property type="entry name" value="Nucleic acid-binding proteins"/>
    <property type="match status" value="2"/>
</dbReference>
<dbReference type="CDD" id="cd05794">
    <property type="entry name" value="S1_EF-P_repeat_2"/>
    <property type="match status" value="1"/>
</dbReference>
<feature type="domain" description="Elongation factor P C-terminal" evidence="2">
    <location>
        <begin position="130"/>
        <end position="185"/>
    </location>
</feature>
<dbReference type="GO" id="GO:0003746">
    <property type="term" value="F:translation elongation factor activity"/>
    <property type="evidence" value="ECO:0007669"/>
    <property type="project" value="TreeGrafter"/>
</dbReference>
<name>A0A1G2PH56_9BACT</name>
<dbReference type="Pfam" id="PF09285">
    <property type="entry name" value="Elong-fact-P_C"/>
    <property type="match status" value="1"/>
</dbReference>
<comment type="similarity">
    <text evidence="1">Belongs to the elongation factor P family.</text>
</comment>
<dbReference type="InterPro" id="IPR014722">
    <property type="entry name" value="Rib_uL2_dom2"/>
</dbReference>
<reference evidence="3 4" key="1">
    <citation type="journal article" date="2016" name="Nat. Commun.">
        <title>Thousands of microbial genomes shed light on interconnected biogeochemical processes in an aquifer system.</title>
        <authorList>
            <person name="Anantharaman K."/>
            <person name="Brown C.T."/>
            <person name="Hug L.A."/>
            <person name="Sharon I."/>
            <person name="Castelle C.J."/>
            <person name="Probst A.J."/>
            <person name="Thomas B.C."/>
            <person name="Singh A."/>
            <person name="Wilkins M.J."/>
            <person name="Karaoz U."/>
            <person name="Brodie E.L."/>
            <person name="Williams K.H."/>
            <person name="Hubbard S.S."/>
            <person name="Banfield J.F."/>
        </authorList>
    </citation>
    <scope>NUCLEOTIDE SEQUENCE [LARGE SCALE GENOMIC DNA]</scope>
</reference>
<proteinExistence type="inferred from homology"/>
<dbReference type="PANTHER" id="PTHR30053:SF12">
    <property type="entry name" value="ELONGATION FACTOR P (EF-P) FAMILY PROTEIN"/>
    <property type="match status" value="1"/>
</dbReference>
<dbReference type="InterPro" id="IPR012340">
    <property type="entry name" value="NA-bd_OB-fold"/>
</dbReference>
<accession>A0A1G2PH56</accession>
<dbReference type="Gene3D" id="2.40.50.140">
    <property type="entry name" value="Nucleic acid-binding proteins"/>
    <property type="match status" value="2"/>
</dbReference>
<dbReference type="InterPro" id="IPR020599">
    <property type="entry name" value="Transl_elong_fac_P/YeiP"/>
</dbReference>
<gene>
    <name evidence="3" type="ORF">A2806_03345</name>
</gene>